<name>F4W7A7_ACREC</name>
<dbReference type="InParanoid" id="F4W7A7"/>
<keyword evidence="3" id="KW-1185">Reference proteome</keyword>
<accession>F4W7A7</accession>
<feature type="compositionally biased region" description="Basic and acidic residues" evidence="1">
    <location>
        <begin position="135"/>
        <end position="151"/>
    </location>
</feature>
<sequence>MHLLHIFDIIFADPLPHIKIKIMNRQTKRPAPHEWQYISLCAKRHAGRRKKINTEVVGVQSFMNNEIITVFKKGFKRPFSEPQFFRLILKNKTSLFILKTVKIQETKKRDNIEIVLYVSNKYEYVLNVLSCGTGEEREDKGSAPFRERRGCGEGTIGRPSDGGDDDEEVGSSHVDRNGPTKFYPTIREARRGSGPRPTAATARSARAASLELRFASELRVREAEKQRCPERRRSVVYVVYGISDDCTRTGVSCPFSRAPPSAKGVGTTLSPC</sequence>
<reference evidence="2" key="1">
    <citation type="submission" date="2011-02" db="EMBL/GenBank/DDBJ databases">
        <title>The genome of the leaf-cutting ant Acromyrmex echinatior suggests key adaptations to social evolution and fungus farming.</title>
        <authorList>
            <person name="Nygaard S."/>
            <person name="Zhang G."/>
        </authorList>
    </citation>
    <scope>NUCLEOTIDE SEQUENCE</scope>
</reference>
<proteinExistence type="predicted"/>
<feature type="region of interest" description="Disordered" evidence="1">
    <location>
        <begin position="135"/>
        <end position="182"/>
    </location>
</feature>
<gene>
    <name evidence="2" type="ORF">G5I_01321</name>
</gene>
<dbReference type="AlphaFoldDB" id="F4W7A7"/>
<evidence type="ECO:0000256" key="1">
    <source>
        <dbReference type="SAM" id="MobiDB-lite"/>
    </source>
</evidence>
<evidence type="ECO:0000313" key="2">
    <source>
        <dbReference type="EMBL" id="EGI69780.1"/>
    </source>
</evidence>
<dbReference type="EMBL" id="GL887844">
    <property type="protein sequence ID" value="EGI69780.1"/>
    <property type="molecule type" value="Genomic_DNA"/>
</dbReference>
<dbReference type="Proteomes" id="UP000007755">
    <property type="component" value="Unassembled WGS sequence"/>
</dbReference>
<organism evidence="3">
    <name type="scientific">Acromyrmex echinatior</name>
    <name type="common">Panamanian leafcutter ant</name>
    <name type="synonym">Acromyrmex octospinosus echinatior</name>
    <dbReference type="NCBI Taxonomy" id="103372"/>
    <lineage>
        <taxon>Eukaryota</taxon>
        <taxon>Metazoa</taxon>
        <taxon>Ecdysozoa</taxon>
        <taxon>Arthropoda</taxon>
        <taxon>Hexapoda</taxon>
        <taxon>Insecta</taxon>
        <taxon>Pterygota</taxon>
        <taxon>Neoptera</taxon>
        <taxon>Endopterygota</taxon>
        <taxon>Hymenoptera</taxon>
        <taxon>Apocrita</taxon>
        <taxon>Aculeata</taxon>
        <taxon>Formicoidea</taxon>
        <taxon>Formicidae</taxon>
        <taxon>Myrmicinae</taxon>
        <taxon>Acromyrmex</taxon>
    </lineage>
</organism>
<evidence type="ECO:0000313" key="3">
    <source>
        <dbReference type="Proteomes" id="UP000007755"/>
    </source>
</evidence>
<protein>
    <submittedName>
        <fullName evidence="2">Uncharacterized protein</fullName>
    </submittedName>
</protein>